<feature type="domain" description="ATP-cone" evidence="4">
    <location>
        <begin position="4"/>
        <end position="85"/>
    </location>
</feature>
<evidence type="ECO:0000256" key="1">
    <source>
        <dbReference type="ARBA" id="ARBA00022741"/>
    </source>
</evidence>
<evidence type="ECO:0000256" key="3">
    <source>
        <dbReference type="PROSITE-ProRule" id="PRU00492"/>
    </source>
</evidence>
<name>A0A1F6C293_9BACT</name>
<dbReference type="Gene3D" id="3.40.1350.10">
    <property type="match status" value="1"/>
</dbReference>
<dbReference type="Proteomes" id="UP000178249">
    <property type="component" value="Unassembled WGS sequence"/>
</dbReference>
<dbReference type="GO" id="GO:0005524">
    <property type="term" value="F:ATP binding"/>
    <property type="evidence" value="ECO:0007669"/>
    <property type="project" value="UniProtKB-UniRule"/>
</dbReference>
<dbReference type="GO" id="GO:0009307">
    <property type="term" value="P:DNA restriction-modification system"/>
    <property type="evidence" value="ECO:0007669"/>
    <property type="project" value="InterPro"/>
</dbReference>
<dbReference type="GO" id="GO:0003677">
    <property type="term" value="F:DNA binding"/>
    <property type="evidence" value="ECO:0007669"/>
    <property type="project" value="InterPro"/>
</dbReference>
<keyword evidence="2 3" id="KW-0067">ATP-binding</keyword>
<gene>
    <name evidence="5" type="ORF">A2841_02980</name>
</gene>
<dbReference type="InterPro" id="IPR007560">
    <property type="entry name" value="Restrct_endonuc_IV_Mrr"/>
</dbReference>
<dbReference type="SUPFAM" id="SSF52980">
    <property type="entry name" value="Restriction endonuclease-like"/>
    <property type="match status" value="1"/>
</dbReference>
<evidence type="ECO:0000313" key="5">
    <source>
        <dbReference type="EMBL" id="OGG42907.1"/>
    </source>
</evidence>
<proteinExistence type="predicted"/>
<protein>
    <recommendedName>
        <fullName evidence="4">ATP-cone domain-containing protein</fullName>
    </recommendedName>
</protein>
<reference evidence="5 6" key="1">
    <citation type="journal article" date="2016" name="Nat. Commun.">
        <title>Thousands of microbial genomes shed light on interconnected biogeochemical processes in an aquifer system.</title>
        <authorList>
            <person name="Anantharaman K."/>
            <person name="Brown C.T."/>
            <person name="Hug L.A."/>
            <person name="Sharon I."/>
            <person name="Castelle C.J."/>
            <person name="Probst A.J."/>
            <person name="Thomas B.C."/>
            <person name="Singh A."/>
            <person name="Wilkins M.J."/>
            <person name="Karaoz U."/>
            <person name="Brodie E.L."/>
            <person name="Williams K.H."/>
            <person name="Hubbard S.S."/>
            <person name="Banfield J.F."/>
        </authorList>
    </citation>
    <scope>NUCLEOTIDE SEQUENCE [LARGE SCALE GENOMIC DNA]</scope>
</reference>
<dbReference type="GO" id="GO:0004519">
    <property type="term" value="F:endonuclease activity"/>
    <property type="evidence" value="ECO:0007669"/>
    <property type="project" value="InterPro"/>
</dbReference>
<accession>A0A1F6C293</accession>
<dbReference type="Pfam" id="PF03477">
    <property type="entry name" value="ATP-cone"/>
    <property type="match status" value="1"/>
</dbReference>
<dbReference type="EMBL" id="MFKP01000062">
    <property type="protein sequence ID" value="OGG42907.1"/>
    <property type="molecule type" value="Genomic_DNA"/>
</dbReference>
<sequence length="277" mass="30572">MKMPIVIKGNGEREEFHIEKLARSMKNVGADPTLAEQVARTVGKEVADGMTTTDIYRRAFALLRKEEHVTAARYSMRRAILDLGPTGFPFEDFVTSLMRAKGFETKSRVIVPGRCIDHEVDVVMTKNGQTIGAELKFHNTPGFKTDIKTALYVKARFEDITSAAHDKEDIMHIHQGWLITNTKFTVNAIRYSECVGIKLLGWSYPHTGNLADLIKETGVYPVTVLTTLSKTEKNRLVAGGVALCHDIMRSPDALAKVGIVGKKADAAVAESIALCRV</sequence>
<organism evidence="5 6">
    <name type="scientific">Candidatus Kaiserbacteria bacterium RIFCSPHIGHO2_01_FULL_48_10</name>
    <dbReference type="NCBI Taxonomy" id="1798476"/>
    <lineage>
        <taxon>Bacteria</taxon>
        <taxon>Candidatus Kaiseribacteriota</taxon>
    </lineage>
</organism>
<keyword evidence="1 3" id="KW-0547">Nucleotide-binding</keyword>
<evidence type="ECO:0000313" key="6">
    <source>
        <dbReference type="Proteomes" id="UP000178249"/>
    </source>
</evidence>
<dbReference type="InterPro" id="IPR011856">
    <property type="entry name" value="tRNA_endonuc-like_dom_sf"/>
</dbReference>
<evidence type="ECO:0000256" key="2">
    <source>
        <dbReference type="ARBA" id="ARBA00022840"/>
    </source>
</evidence>
<dbReference type="InterPro" id="IPR011335">
    <property type="entry name" value="Restrct_endonuc-II-like"/>
</dbReference>
<dbReference type="AlphaFoldDB" id="A0A1F6C293"/>
<comment type="caution">
    <text evidence="5">The sequence shown here is derived from an EMBL/GenBank/DDBJ whole genome shotgun (WGS) entry which is preliminary data.</text>
</comment>
<evidence type="ECO:0000259" key="4">
    <source>
        <dbReference type="PROSITE" id="PS51161"/>
    </source>
</evidence>
<dbReference type="InterPro" id="IPR005144">
    <property type="entry name" value="ATP-cone_dom"/>
</dbReference>
<dbReference type="PROSITE" id="PS51161">
    <property type="entry name" value="ATP_CONE"/>
    <property type="match status" value="1"/>
</dbReference>
<dbReference type="Pfam" id="PF04471">
    <property type="entry name" value="Mrr_cat"/>
    <property type="match status" value="1"/>
</dbReference>